<dbReference type="SUPFAM" id="SSF53300">
    <property type="entry name" value="vWA-like"/>
    <property type="match status" value="1"/>
</dbReference>
<evidence type="ECO:0000259" key="3">
    <source>
        <dbReference type="PROSITE" id="PS50234"/>
    </source>
</evidence>
<dbReference type="RefSeq" id="WP_301625764.1">
    <property type="nucleotide sequence ID" value="NZ_BORS01000003.1"/>
</dbReference>
<dbReference type="Gene3D" id="3.40.50.410">
    <property type="entry name" value="von Willebrand factor, type A domain"/>
    <property type="match status" value="1"/>
</dbReference>
<accession>A0A919XYX5</accession>
<sequence>MTRKINLLLLLFSLIGGAIGFGIGEVLLHQLSGEVPSIVLIGLYFGILALCVGLSCLIAEMIKPRLNGSSWRQRYVGASWKLLVPATLVLLFALGTLLEFVYELNLNGAKQVKNIVFVIDDSGSMDVNDPNGDRYEATKMLIGKMDQDKEAAIVVFDDRVQLLQPFVRLKNQEVKNEVYSRLDEMEPMQGGTNFNLALNEAMEQIQGRSTSRRGTLVILLSDGFSEVDPSGVLSEYQSSGVAVNTIGLGLDNPEGSELLKEIAAVTGGQYQDVSEADQLSFAFQKIYDNIGERTLVTERTGVTQNSSYYMILRIVFVILLGAALGLGLGVLFDNRHLAKSFSIGGATGGVLAGLLLEFGLSGADFPDGIIRLLACLILAAVIALFTLVVPVKDNQPRISERRSRFGGARSAGSAVGRRQGENQNRGF</sequence>
<feature type="transmembrane region" description="Helical" evidence="2">
    <location>
        <begin position="343"/>
        <end position="363"/>
    </location>
</feature>
<dbReference type="InterPro" id="IPR002035">
    <property type="entry name" value="VWF_A"/>
</dbReference>
<feature type="transmembrane region" description="Helical" evidence="2">
    <location>
        <begin position="369"/>
        <end position="391"/>
    </location>
</feature>
<dbReference type="InterPro" id="IPR036465">
    <property type="entry name" value="vWFA_dom_sf"/>
</dbReference>
<feature type="compositionally biased region" description="Low complexity" evidence="1">
    <location>
        <begin position="405"/>
        <end position="417"/>
    </location>
</feature>
<dbReference type="SMART" id="SM00327">
    <property type="entry name" value="VWA"/>
    <property type="match status" value="1"/>
</dbReference>
<feature type="domain" description="VWFA" evidence="3">
    <location>
        <begin position="114"/>
        <end position="290"/>
    </location>
</feature>
<evidence type="ECO:0000256" key="2">
    <source>
        <dbReference type="SAM" id="Phobius"/>
    </source>
</evidence>
<organism evidence="4 5">
    <name type="scientific">Paenibacillus apis</name>
    <dbReference type="NCBI Taxonomy" id="1792174"/>
    <lineage>
        <taxon>Bacteria</taxon>
        <taxon>Bacillati</taxon>
        <taxon>Bacillota</taxon>
        <taxon>Bacilli</taxon>
        <taxon>Bacillales</taxon>
        <taxon>Paenibacillaceae</taxon>
        <taxon>Paenibacillus</taxon>
    </lineage>
</organism>
<protein>
    <recommendedName>
        <fullName evidence="3">VWFA domain-containing protein</fullName>
    </recommendedName>
</protein>
<dbReference type="Proteomes" id="UP000678895">
    <property type="component" value="Unassembled WGS sequence"/>
</dbReference>
<dbReference type="EMBL" id="BORS01000003">
    <property type="protein sequence ID" value="GIO41539.1"/>
    <property type="molecule type" value="Genomic_DNA"/>
</dbReference>
<name>A0A919XYX5_9BACL</name>
<dbReference type="PANTHER" id="PTHR10579:SF43">
    <property type="entry name" value="ZINC FINGER (C3HC4-TYPE RING FINGER) FAMILY PROTEIN"/>
    <property type="match status" value="1"/>
</dbReference>
<feature type="transmembrane region" description="Helical" evidence="2">
    <location>
        <begin position="80"/>
        <end position="102"/>
    </location>
</feature>
<keyword evidence="2" id="KW-1133">Transmembrane helix</keyword>
<proteinExistence type="predicted"/>
<gene>
    <name evidence="4" type="ORF">J41TS4_12970</name>
</gene>
<feature type="region of interest" description="Disordered" evidence="1">
    <location>
        <begin position="401"/>
        <end position="427"/>
    </location>
</feature>
<evidence type="ECO:0000256" key="1">
    <source>
        <dbReference type="SAM" id="MobiDB-lite"/>
    </source>
</evidence>
<evidence type="ECO:0000313" key="5">
    <source>
        <dbReference type="Proteomes" id="UP000678895"/>
    </source>
</evidence>
<dbReference type="PANTHER" id="PTHR10579">
    <property type="entry name" value="CALCIUM-ACTIVATED CHLORIDE CHANNEL REGULATOR"/>
    <property type="match status" value="1"/>
</dbReference>
<reference evidence="4" key="1">
    <citation type="submission" date="2021-03" db="EMBL/GenBank/DDBJ databases">
        <title>Antimicrobial resistance genes in bacteria isolated from Japanese honey, and their potential for conferring macrolide and lincosamide resistance in the American foulbrood pathogen Paenibacillus larvae.</title>
        <authorList>
            <person name="Okamoto M."/>
            <person name="Kumagai M."/>
            <person name="Kanamori H."/>
            <person name="Takamatsu D."/>
        </authorList>
    </citation>
    <scope>NUCLEOTIDE SEQUENCE</scope>
    <source>
        <strain evidence="4">J41TS4</strain>
    </source>
</reference>
<evidence type="ECO:0000313" key="4">
    <source>
        <dbReference type="EMBL" id="GIO41539.1"/>
    </source>
</evidence>
<keyword evidence="2" id="KW-0472">Membrane</keyword>
<keyword evidence="2" id="KW-0812">Transmembrane</keyword>
<dbReference type="AlphaFoldDB" id="A0A919XYX5"/>
<comment type="caution">
    <text evidence="4">The sequence shown here is derived from an EMBL/GenBank/DDBJ whole genome shotgun (WGS) entry which is preliminary data.</text>
</comment>
<feature type="transmembrane region" description="Helical" evidence="2">
    <location>
        <begin position="36"/>
        <end position="59"/>
    </location>
</feature>
<dbReference type="InterPro" id="IPR051266">
    <property type="entry name" value="CLCR"/>
</dbReference>
<dbReference type="Pfam" id="PF00092">
    <property type="entry name" value="VWA"/>
    <property type="match status" value="1"/>
</dbReference>
<dbReference type="PROSITE" id="PS50234">
    <property type="entry name" value="VWFA"/>
    <property type="match status" value="1"/>
</dbReference>
<keyword evidence="5" id="KW-1185">Reference proteome</keyword>
<feature type="transmembrane region" description="Helical" evidence="2">
    <location>
        <begin position="308"/>
        <end position="331"/>
    </location>
</feature>